<protein>
    <recommendedName>
        <fullName evidence="5">Tat pathway signal sequence domain protein</fullName>
    </recommendedName>
</protein>
<keyword evidence="4" id="KW-1185">Reference proteome</keyword>
<evidence type="ECO:0000256" key="2">
    <source>
        <dbReference type="SAM" id="SignalP"/>
    </source>
</evidence>
<evidence type="ECO:0008006" key="5">
    <source>
        <dbReference type="Google" id="ProtNLM"/>
    </source>
</evidence>
<comment type="caution">
    <text evidence="3">The sequence shown here is derived from an EMBL/GenBank/DDBJ whole genome shotgun (WGS) entry which is preliminary data.</text>
</comment>
<feature type="compositionally biased region" description="Basic and acidic residues" evidence="1">
    <location>
        <begin position="69"/>
        <end position="85"/>
    </location>
</feature>
<evidence type="ECO:0000313" key="4">
    <source>
        <dbReference type="Proteomes" id="UP001183420"/>
    </source>
</evidence>
<dbReference type="RefSeq" id="WP_311598649.1">
    <property type="nucleotide sequence ID" value="NZ_JAVREM010000013.1"/>
</dbReference>
<evidence type="ECO:0000256" key="1">
    <source>
        <dbReference type="SAM" id="MobiDB-lite"/>
    </source>
</evidence>
<feature type="chain" id="PRO_5046314754" description="Tat pathway signal sequence domain protein" evidence="2">
    <location>
        <begin position="27"/>
        <end position="348"/>
    </location>
</feature>
<reference evidence="4" key="1">
    <citation type="submission" date="2023-07" db="EMBL/GenBank/DDBJ databases">
        <title>30 novel species of actinomycetes from the DSMZ collection.</title>
        <authorList>
            <person name="Nouioui I."/>
        </authorList>
    </citation>
    <scope>NUCLEOTIDE SEQUENCE [LARGE SCALE GENOMIC DNA]</scope>
    <source>
        <strain evidence="4">DSM 44918</strain>
    </source>
</reference>
<keyword evidence="2" id="KW-0732">Signal</keyword>
<name>A0ABU2LP70_9ACTN</name>
<accession>A0ABU2LP70</accession>
<feature type="region of interest" description="Disordered" evidence="1">
    <location>
        <begin position="107"/>
        <end position="160"/>
    </location>
</feature>
<feature type="region of interest" description="Disordered" evidence="1">
    <location>
        <begin position="59"/>
        <end position="87"/>
    </location>
</feature>
<dbReference type="Proteomes" id="UP001183420">
    <property type="component" value="Unassembled WGS sequence"/>
</dbReference>
<feature type="signal peptide" evidence="2">
    <location>
        <begin position="1"/>
        <end position="26"/>
    </location>
</feature>
<evidence type="ECO:0000313" key="3">
    <source>
        <dbReference type="EMBL" id="MDT0319386.1"/>
    </source>
</evidence>
<dbReference type="EMBL" id="JAVREM010000013">
    <property type="protein sequence ID" value="MDT0319386.1"/>
    <property type="molecule type" value="Genomic_DNA"/>
</dbReference>
<sequence length="348" mass="37454">MHRRRVFAALATGMVGLLLVVPGQTAVGSDERAGVDRGRTGRGEVVPLSAVELISRSDAGTGARQGAAAREENRYYRDSQGRTRYESGSTVTIVDPVAGTTVRLDEETREFTRTTAPEGRDGQPAAPPEAAAEAPDVARRQLSSEPRDLGTRRMSGVRVEGSSYTVTVPRETAPPATQEVTVWLSTDVQLDVRTHIVDETGAEYTRSYTDIEAGVEPSADLFTVPSGYREADPVVAAQDTTCPLDISPDPLLLVSYGWALDARSQSGSTDAVNRGCVIANSAAVVEYPLWAAPVTPYLGLPYFEWLFYDTGGPVPYDGYVSFGSAGFLAYSPEDTTEKWSLVVLYVFV</sequence>
<organism evidence="3 4">
    <name type="scientific">Streptomyces millisiae</name>
    <dbReference type="NCBI Taxonomy" id="3075542"/>
    <lineage>
        <taxon>Bacteria</taxon>
        <taxon>Bacillati</taxon>
        <taxon>Actinomycetota</taxon>
        <taxon>Actinomycetes</taxon>
        <taxon>Kitasatosporales</taxon>
        <taxon>Streptomycetaceae</taxon>
        <taxon>Streptomyces</taxon>
    </lineage>
</organism>
<gene>
    <name evidence="3" type="ORF">RNC47_13665</name>
</gene>
<proteinExistence type="predicted"/>
<feature type="compositionally biased region" description="Low complexity" evidence="1">
    <location>
        <begin position="59"/>
        <end position="68"/>
    </location>
</feature>